<evidence type="ECO:0000256" key="4">
    <source>
        <dbReference type="ARBA" id="ARBA00023163"/>
    </source>
</evidence>
<evidence type="ECO:0000256" key="1">
    <source>
        <dbReference type="ARBA" id="ARBA00010641"/>
    </source>
</evidence>
<dbReference type="NCBIfam" id="TIGR02937">
    <property type="entry name" value="sigma70-ECF"/>
    <property type="match status" value="1"/>
</dbReference>
<dbReference type="InterPro" id="IPR013325">
    <property type="entry name" value="RNA_pol_sigma_r2"/>
</dbReference>
<dbReference type="SUPFAM" id="SSF88659">
    <property type="entry name" value="Sigma3 and sigma4 domains of RNA polymerase sigma factors"/>
    <property type="match status" value="1"/>
</dbReference>
<protein>
    <submittedName>
        <fullName evidence="7">RNA polymerase sigma-70 factor</fullName>
    </submittedName>
</protein>
<dbReference type="InterPro" id="IPR013249">
    <property type="entry name" value="RNA_pol_sigma70_r4_t2"/>
</dbReference>
<feature type="domain" description="RNA polymerase sigma factor 70 region 4 type 2" evidence="6">
    <location>
        <begin position="114"/>
        <end position="164"/>
    </location>
</feature>
<dbReference type="InterPro" id="IPR014284">
    <property type="entry name" value="RNA_pol_sigma-70_dom"/>
</dbReference>
<dbReference type="EMBL" id="QSCO01000019">
    <property type="protein sequence ID" value="RGY05189.1"/>
    <property type="molecule type" value="Genomic_DNA"/>
</dbReference>
<dbReference type="CDD" id="cd06171">
    <property type="entry name" value="Sigma70_r4"/>
    <property type="match status" value="1"/>
</dbReference>
<evidence type="ECO:0000313" key="8">
    <source>
        <dbReference type="Proteomes" id="UP000284434"/>
    </source>
</evidence>
<dbReference type="Pfam" id="PF08281">
    <property type="entry name" value="Sigma70_r4_2"/>
    <property type="match status" value="1"/>
</dbReference>
<keyword evidence="3" id="KW-0731">Sigma factor</keyword>
<dbReference type="InterPro" id="IPR036388">
    <property type="entry name" value="WH-like_DNA-bd_sf"/>
</dbReference>
<evidence type="ECO:0000313" key="7">
    <source>
        <dbReference type="EMBL" id="RGY05189.1"/>
    </source>
</evidence>
<evidence type="ECO:0000259" key="6">
    <source>
        <dbReference type="Pfam" id="PF08281"/>
    </source>
</evidence>
<sequence>MQKFLHHNGMDIKLFDLLYNKYSQPMLLYALTFVNSKSDTEDIVQEVFYNFWKSEAYLRVPIDEARPWLLRAIKNACINFWEKKDVLRSSAELHNITIEDEEYSEFNEQIFTQIRQDIENMPPQTREIVKAIFYKKEKYQEVADYLGISINTVKTLLRRAIRQLRERYTDNFSLFLYLLLK</sequence>
<dbReference type="SUPFAM" id="SSF88946">
    <property type="entry name" value="Sigma2 domain of RNA polymerase sigma factors"/>
    <property type="match status" value="1"/>
</dbReference>
<dbReference type="GO" id="GO:0006352">
    <property type="term" value="P:DNA-templated transcription initiation"/>
    <property type="evidence" value="ECO:0007669"/>
    <property type="project" value="InterPro"/>
</dbReference>
<proteinExistence type="inferred from homology"/>
<gene>
    <name evidence="7" type="ORF">DXA53_13315</name>
</gene>
<organism evidence="7 8">
    <name type="scientific">Odoribacter splanchnicus</name>
    <dbReference type="NCBI Taxonomy" id="28118"/>
    <lineage>
        <taxon>Bacteria</taxon>
        <taxon>Pseudomonadati</taxon>
        <taxon>Bacteroidota</taxon>
        <taxon>Bacteroidia</taxon>
        <taxon>Bacteroidales</taxon>
        <taxon>Odoribacteraceae</taxon>
        <taxon>Odoribacter</taxon>
    </lineage>
</organism>
<dbReference type="Proteomes" id="UP000284434">
    <property type="component" value="Unassembled WGS sequence"/>
</dbReference>
<dbReference type="InterPro" id="IPR013324">
    <property type="entry name" value="RNA_pol_sigma_r3/r4-like"/>
</dbReference>
<dbReference type="InterPro" id="IPR039425">
    <property type="entry name" value="RNA_pol_sigma-70-like"/>
</dbReference>
<keyword evidence="2" id="KW-0805">Transcription regulation</keyword>
<dbReference type="Gene3D" id="1.10.10.10">
    <property type="entry name" value="Winged helix-like DNA-binding domain superfamily/Winged helix DNA-binding domain"/>
    <property type="match status" value="1"/>
</dbReference>
<dbReference type="InterPro" id="IPR007627">
    <property type="entry name" value="RNA_pol_sigma70_r2"/>
</dbReference>
<name>A0A413I9T7_9BACT</name>
<comment type="caution">
    <text evidence="7">The sequence shown here is derived from an EMBL/GenBank/DDBJ whole genome shotgun (WGS) entry which is preliminary data.</text>
</comment>
<evidence type="ECO:0000259" key="5">
    <source>
        <dbReference type="Pfam" id="PF04542"/>
    </source>
</evidence>
<dbReference type="AlphaFoldDB" id="A0A413I9T7"/>
<dbReference type="GO" id="GO:0003677">
    <property type="term" value="F:DNA binding"/>
    <property type="evidence" value="ECO:0007669"/>
    <property type="project" value="InterPro"/>
</dbReference>
<keyword evidence="4" id="KW-0804">Transcription</keyword>
<comment type="similarity">
    <text evidence="1">Belongs to the sigma-70 factor family. ECF subfamily.</text>
</comment>
<dbReference type="Gene3D" id="1.10.1740.10">
    <property type="match status" value="1"/>
</dbReference>
<accession>A0A413I9T7</accession>
<feature type="domain" description="RNA polymerase sigma-70 region 2" evidence="5">
    <location>
        <begin position="18"/>
        <end position="85"/>
    </location>
</feature>
<reference evidence="7 8" key="1">
    <citation type="submission" date="2018-08" db="EMBL/GenBank/DDBJ databases">
        <title>A genome reference for cultivated species of the human gut microbiota.</title>
        <authorList>
            <person name="Zou Y."/>
            <person name="Xue W."/>
            <person name="Luo G."/>
        </authorList>
    </citation>
    <scope>NUCLEOTIDE SEQUENCE [LARGE SCALE GENOMIC DNA]</scope>
    <source>
        <strain evidence="7 8">OF03-11</strain>
    </source>
</reference>
<evidence type="ECO:0000256" key="2">
    <source>
        <dbReference type="ARBA" id="ARBA00023015"/>
    </source>
</evidence>
<dbReference type="PANTHER" id="PTHR43133">
    <property type="entry name" value="RNA POLYMERASE ECF-TYPE SIGMA FACTO"/>
    <property type="match status" value="1"/>
</dbReference>
<evidence type="ECO:0000256" key="3">
    <source>
        <dbReference type="ARBA" id="ARBA00023082"/>
    </source>
</evidence>
<dbReference type="PANTHER" id="PTHR43133:SF46">
    <property type="entry name" value="RNA POLYMERASE SIGMA-70 FACTOR ECF SUBFAMILY"/>
    <property type="match status" value="1"/>
</dbReference>
<dbReference type="Pfam" id="PF04542">
    <property type="entry name" value="Sigma70_r2"/>
    <property type="match status" value="1"/>
</dbReference>
<dbReference type="GO" id="GO:0016987">
    <property type="term" value="F:sigma factor activity"/>
    <property type="evidence" value="ECO:0007669"/>
    <property type="project" value="UniProtKB-KW"/>
</dbReference>